<protein>
    <submittedName>
        <fullName evidence="2">Sulfotransferase family protein</fullName>
    </submittedName>
</protein>
<dbReference type="Proteomes" id="UP000539985">
    <property type="component" value="Unassembled WGS sequence"/>
</dbReference>
<dbReference type="SUPFAM" id="SSF52540">
    <property type="entry name" value="P-loop containing nucleoside triphosphate hydrolases"/>
    <property type="match status" value="1"/>
</dbReference>
<comment type="caution">
    <text evidence="2">The sequence shown here is derived from an EMBL/GenBank/DDBJ whole genome shotgun (WGS) entry which is preliminary data.</text>
</comment>
<name>A0A7Y7X9A5_9PSED</name>
<dbReference type="AlphaFoldDB" id="A0A7Y7X9A5"/>
<evidence type="ECO:0000256" key="1">
    <source>
        <dbReference type="SAM" id="MobiDB-lite"/>
    </source>
</evidence>
<dbReference type="InterPro" id="IPR027417">
    <property type="entry name" value="P-loop_NTPase"/>
</dbReference>
<dbReference type="GO" id="GO:0016740">
    <property type="term" value="F:transferase activity"/>
    <property type="evidence" value="ECO:0007669"/>
    <property type="project" value="UniProtKB-KW"/>
</dbReference>
<accession>A0A7Y7X9A5</accession>
<dbReference type="EMBL" id="JACAQB010000002">
    <property type="protein sequence ID" value="NWB94438.1"/>
    <property type="molecule type" value="Genomic_DNA"/>
</dbReference>
<organism evidence="2 3">
    <name type="scientific">Pseudomonas gingeri</name>
    <dbReference type="NCBI Taxonomy" id="117681"/>
    <lineage>
        <taxon>Bacteria</taxon>
        <taxon>Pseudomonadati</taxon>
        <taxon>Pseudomonadota</taxon>
        <taxon>Gammaproteobacteria</taxon>
        <taxon>Pseudomonadales</taxon>
        <taxon>Pseudomonadaceae</taxon>
        <taxon>Pseudomonas</taxon>
    </lineage>
</organism>
<sequence length="326" mass="37140">MDGLKDWLPIRVWREDAHWRVDWCWFGERRLDQPFFADSVEEALKLPFNQAFRRETPLAVLSEWQVPAVAPSAFIYHASRCGSTLLGQMLAQLDSHIVLSEPPPLDRLLRDDLDPQERRAALQGLLAAYGQRRCGSEQALVIKLDAWNIGELPLLRECFPETPWLFLYRDPLEIAVSHLRRAGLHMVPGMIGHSVLDTPGQDDSREDYIASRLGRLLQKGWEHCVAFGGLPVNYNELPGAFEGHLGEFFGLDAGQRDQGFSVVRQHAKQPDQMFVADSEDKQREASEQLKERVALWAQGPYQALEALRAERSPPGRRPLLRNGRQH</sequence>
<evidence type="ECO:0000313" key="3">
    <source>
        <dbReference type="Proteomes" id="UP000539985"/>
    </source>
</evidence>
<dbReference type="RefSeq" id="WP_177099483.1">
    <property type="nucleotide sequence ID" value="NZ_JACAQB010000002.1"/>
</dbReference>
<keyword evidence="2" id="KW-0808">Transferase</keyword>
<feature type="region of interest" description="Disordered" evidence="1">
    <location>
        <begin position="306"/>
        <end position="326"/>
    </location>
</feature>
<gene>
    <name evidence="2" type="ORF">HX882_00865</name>
</gene>
<evidence type="ECO:0000313" key="2">
    <source>
        <dbReference type="EMBL" id="NWB94438.1"/>
    </source>
</evidence>
<proteinExistence type="predicted"/>
<reference evidence="2 3" key="1">
    <citation type="submission" date="2020-04" db="EMBL/GenBank/DDBJ databases">
        <title>Molecular characterization of pseudomonads from Agaricus bisporus reveal novel blotch 2 pathogens in Western Europe.</title>
        <authorList>
            <person name="Taparia T."/>
            <person name="Krijger M."/>
            <person name="Haynes E."/>
            <person name="Elpinstone J.G."/>
            <person name="Noble R."/>
            <person name="Van Der Wolf J."/>
        </authorList>
    </citation>
    <scope>NUCLEOTIDE SEQUENCE [LARGE SCALE GENOMIC DNA]</scope>
    <source>
        <strain evidence="2 3">H7001</strain>
    </source>
</reference>
<dbReference type="Gene3D" id="3.40.50.300">
    <property type="entry name" value="P-loop containing nucleotide triphosphate hydrolases"/>
    <property type="match status" value="1"/>
</dbReference>